<protein>
    <submittedName>
        <fullName evidence="1">Uncharacterized protein</fullName>
    </submittedName>
</protein>
<dbReference type="EMBL" id="CP159289">
    <property type="protein sequence ID" value="XCH28065.1"/>
    <property type="molecule type" value="Genomic_DNA"/>
</dbReference>
<dbReference type="RefSeq" id="WP_353723291.1">
    <property type="nucleotide sequence ID" value="NZ_CP159289.1"/>
</dbReference>
<gene>
    <name evidence="1" type="ORF">ABV298_10260</name>
</gene>
<organism evidence="1">
    <name type="scientific">Dyadobacter sp. 676</name>
    <dbReference type="NCBI Taxonomy" id="3088362"/>
    <lineage>
        <taxon>Bacteria</taxon>
        <taxon>Pseudomonadati</taxon>
        <taxon>Bacteroidota</taxon>
        <taxon>Cytophagia</taxon>
        <taxon>Cytophagales</taxon>
        <taxon>Spirosomataceae</taxon>
        <taxon>Dyadobacter</taxon>
    </lineage>
</organism>
<name>A0AAU8FVF4_9BACT</name>
<reference evidence="1" key="1">
    <citation type="submission" date="2024-06" db="EMBL/GenBank/DDBJ databases">
        <title>Sequencing and assembly of the genome of Dyadobacter sp. strain 676, a symbiont of Cyamopsis tetragonoloba.</title>
        <authorList>
            <person name="Guro P."/>
            <person name="Sazanova A."/>
            <person name="Kuznetsova I."/>
            <person name="Belimov A."/>
            <person name="Safronova V."/>
        </authorList>
    </citation>
    <scope>NUCLEOTIDE SEQUENCE</scope>
    <source>
        <strain evidence="1">676</strain>
    </source>
</reference>
<proteinExistence type="predicted"/>
<sequence>MTDQNRALVEYAVADSDMQLFVSKYVVNLPSKEELRDFIQNELAQLRP</sequence>
<dbReference type="AlphaFoldDB" id="A0AAU8FVF4"/>
<accession>A0AAU8FVF4</accession>
<evidence type="ECO:0000313" key="1">
    <source>
        <dbReference type="EMBL" id="XCH28065.1"/>
    </source>
</evidence>